<accession>A0A6P1GAV1</accession>
<dbReference type="Proteomes" id="UP000464912">
    <property type="component" value="Chromosome"/>
</dbReference>
<dbReference type="KEGG" id="nef:GP480_02495"/>
<dbReference type="RefSeq" id="WP_160095577.1">
    <property type="nucleotide sequence ID" value="NZ_CP047224.1"/>
</dbReference>
<keyword evidence="2" id="KW-1185">Reference proteome</keyword>
<reference evidence="1 2" key="2">
    <citation type="journal article" date="2020" name="MBio">
        <title>Isolation and Molecular Analysis of a Novel Neorickettsia Species That Causes Potomac Horse Fever.</title>
        <authorList>
            <person name="Teymournejad O."/>
            <person name="Lin M."/>
            <person name="Bekebrede H."/>
            <person name="Kamr A."/>
            <person name="Toribio R.E."/>
            <person name="Arroyo L.G."/>
            <person name="Baird J.D."/>
            <person name="Rikihisa Y."/>
        </authorList>
    </citation>
    <scope>NUCLEOTIDE SEQUENCE [LARGE SCALE GENOMIC DNA]</scope>
    <source>
        <strain evidence="1 2">Fin17</strain>
    </source>
</reference>
<protein>
    <submittedName>
        <fullName evidence="1">Uncharacterized protein</fullName>
    </submittedName>
</protein>
<evidence type="ECO:0000313" key="1">
    <source>
        <dbReference type="EMBL" id="QHD65304.1"/>
    </source>
</evidence>
<organism evidence="1 2">
    <name type="scientific">Neorickettsia findlayensis</name>
    <dbReference type="NCBI Taxonomy" id="2686014"/>
    <lineage>
        <taxon>Bacteria</taxon>
        <taxon>Pseudomonadati</taxon>
        <taxon>Pseudomonadota</taxon>
        <taxon>Alphaproteobacteria</taxon>
        <taxon>Rickettsiales</taxon>
        <taxon>Anaplasmataceae</taxon>
        <taxon>Neorickettsia</taxon>
    </lineage>
</organism>
<evidence type="ECO:0000313" key="2">
    <source>
        <dbReference type="Proteomes" id="UP000464912"/>
    </source>
</evidence>
<proteinExistence type="predicted"/>
<sequence length="72" mass="8385">MFEIVNKAFEDIDKIEILLQLGVNVMEQSQIKNQLLSLEKKIDEICRLDLPEKLKLDLIAALKKLLRKIHLS</sequence>
<name>A0A6P1GAV1_9RICK</name>
<dbReference type="AlphaFoldDB" id="A0A6P1GAV1"/>
<reference evidence="1 2" key="1">
    <citation type="journal article" date="2020" name="MBio">
        <title>Erratum for Teymournejad et al., 'Isolation and Molecular Analysis of a Novel Neorickettsia Species That Causes Potomac Horse Fever'.</title>
        <authorList>
            <person name="Teymournejad O."/>
            <person name="Lin M."/>
            <person name="Bekebrede H."/>
            <person name="Kamr A."/>
            <person name="Toribio R.E."/>
            <person name="Arroyo L.G."/>
            <person name="Baird J.D."/>
            <person name="Rikihisa Y."/>
        </authorList>
    </citation>
    <scope>NUCLEOTIDE SEQUENCE [LARGE SCALE GENOMIC DNA]</scope>
    <source>
        <strain evidence="1 2">Fin17</strain>
    </source>
</reference>
<dbReference type="EMBL" id="CP047224">
    <property type="protein sequence ID" value="QHD65304.1"/>
    <property type="molecule type" value="Genomic_DNA"/>
</dbReference>
<gene>
    <name evidence="1" type="ORF">GP480_02495</name>
</gene>